<dbReference type="SMART" id="SM00355">
    <property type="entry name" value="ZnF_C2H2"/>
    <property type="match status" value="2"/>
</dbReference>
<proteinExistence type="predicted"/>
<dbReference type="PANTHER" id="PTHR12190:SF1">
    <property type="entry name" value="DBIRD COMPLEX SUBUNIT ZNF326"/>
    <property type="match status" value="1"/>
</dbReference>
<dbReference type="AlphaFoldDB" id="A0AA47MC00"/>
<dbReference type="Pfam" id="PF04988">
    <property type="entry name" value="AKAP95"/>
    <property type="match status" value="1"/>
</dbReference>
<dbReference type="GO" id="GO:0032784">
    <property type="term" value="P:regulation of DNA-templated transcription elongation"/>
    <property type="evidence" value="ECO:0007669"/>
    <property type="project" value="TreeGrafter"/>
</dbReference>
<dbReference type="GO" id="GO:0005634">
    <property type="term" value="C:nucleus"/>
    <property type="evidence" value="ECO:0007669"/>
    <property type="project" value="InterPro"/>
</dbReference>
<dbReference type="PROSITE" id="PS00028">
    <property type="entry name" value="ZINC_FINGER_C2H2_1"/>
    <property type="match status" value="1"/>
</dbReference>
<evidence type="ECO:0000256" key="1">
    <source>
        <dbReference type="SAM" id="MobiDB-lite"/>
    </source>
</evidence>
<gene>
    <name evidence="3" type="primary">ZNF326</name>
    <name evidence="3" type="ORF">N1851_026325</name>
</gene>
<dbReference type="EMBL" id="JAOPHQ010004876">
    <property type="protein sequence ID" value="KAK0137474.1"/>
    <property type="molecule type" value="Genomic_DNA"/>
</dbReference>
<feature type="compositionally biased region" description="Basic and acidic residues" evidence="1">
    <location>
        <begin position="135"/>
        <end position="151"/>
    </location>
</feature>
<dbReference type="InterPro" id="IPR007071">
    <property type="entry name" value="AKAP95"/>
</dbReference>
<sequence>MASMVVFVGERFRLHGSEISACHVVDLYDPYDQLSSESESEMGQAKRCDRRSPMKDVDHRGHREMAHSQPEETHAEWRDRSAVRRDRSAARRDRSPSDRRPKHRSLSPRGSQHRPATSPGVPRTYDQLCYNPVRPNERSSPETHSLGEERVTGPPLNTEFATSVGLSTPNFPVDYRLQTGYCETGVSSVNMAPPREVAVSSRAIAVKDIEQQSAFSCELCEVEYARLEELQEHLESSSHWDTMEHIQKLNNYDDLTIAFLQEVMMFKVRQCCRAMVDQDFEALKETDHMTRVDMLHCAVCNVYISTSATSVKNHVSSMKHHHNKQSFCYRQKHQCLDKAAVMINLLKPQFEQYREGGNPFE</sequence>
<protein>
    <submittedName>
        <fullName evidence="3">DBIRD complex subunit ZNF326</fullName>
    </submittedName>
</protein>
<keyword evidence="4" id="KW-1185">Reference proteome</keyword>
<evidence type="ECO:0000313" key="4">
    <source>
        <dbReference type="Proteomes" id="UP001174136"/>
    </source>
</evidence>
<evidence type="ECO:0000259" key="2">
    <source>
        <dbReference type="PROSITE" id="PS00028"/>
    </source>
</evidence>
<dbReference type="GO" id="GO:0003677">
    <property type="term" value="F:DNA binding"/>
    <property type="evidence" value="ECO:0007669"/>
    <property type="project" value="InterPro"/>
</dbReference>
<dbReference type="Proteomes" id="UP001174136">
    <property type="component" value="Unassembled WGS sequence"/>
</dbReference>
<feature type="compositionally biased region" description="Basic and acidic residues" evidence="1">
    <location>
        <begin position="44"/>
        <end position="99"/>
    </location>
</feature>
<dbReference type="GO" id="GO:0044609">
    <property type="term" value="C:DBIRD complex"/>
    <property type="evidence" value="ECO:0007669"/>
    <property type="project" value="TreeGrafter"/>
</dbReference>
<feature type="domain" description="C2H2-type" evidence="2">
    <location>
        <begin position="217"/>
        <end position="239"/>
    </location>
</feature>
<accession>A0AA47MC00</accession>
<dbReference type="InterPro" id="IPR013087">
    <property type="entry name" value="Znf_C2H2_type"/>
</dbReference>
<dbReference type="PANTHER" id="PTHR12190">
    <property type="entry name" value="A-KINASE ANCHOR PROTEIN AKAP 8"/>
    <property type="match status" value="1"/>
</dbReference>
<comment type="caution">
    <text evidence="3">The sequence shown here is derived from an EMBL/GenBank/DDBJ whole genome shotgun (WGS) entry which is preliminary data.</text>
</comment>
<feature type="region of interest" description="Disordered" evidence="1">
    <location>
        <begin position="35"/>
        <end position="156"/>
    </location>
</feature>
<evidence type="ECO:0000313" key="3">
    <source>
        <dbReference type="EMBL" id="KAK0137474.1"/>
    </source>
</evidence>
<name>A0AA47MC00_MERPO</name>
<reference evidence="3" key="1">
    <citation type="journal article" date="2023" name="Front. Mar. Sci.">
        <title>A new Merluccius polli reference genome to investigate the effects of global change in West African waters.</title>
        <authorList>
            <person name="Mateo J.L."/>
            <person name="Blanco-Fernandez C."/>
            <person name="Garcia-Vazquez E."/>
            <person name="Machado-Schiaffino G."/>
        </authorList>
    </citation>
    <scope>NUCLEOTIDE SEQUENCE</scope>
    <source>
        <strain evidence="3">C29</strain>
        <tissue evidence="3">Fin</tissue>
    </source>
</reference>
<organism evidence="3 4">
    <name type="scientific">Merluccius polli</name>
    <name type="common">Benguela hake</name>
    <name type="synonym">Merluccius cadenati</name>
    <dbReference type="NCBI Taxonomy" id="89951"/>
    <lineage>
        <taxon>Eukaryota</taxon>
        <taxon>Metazoa</taxon>
        <taxon>Chordata</taxon>
        <taxon>Craniata</taxon>
        <taxon>Vertebrata</taxon>
        <taxon>Euteleostomi</taxon>
        <taxon>Actinopterygii</taxon>
        <taxon>Neopterygii</taxon>
        <taxon>Teleostei</taxon>
        <taxon>Neoteleostei</taxon>
        <taxon>Acanthomorphata</taxon>
        <taxon>Zeiogadaria</taxon>
        <taxon>Gadariae</taxon>
        <taxon>Gadiformes</taxon>
        <taxon>Gadoidei</taxon>
        <taxon>Merlucciidae</taxon>
        <taxon>Merluccius</taxon>
    </lineage>
</organism>